<dbReference type="Proteomes" id="UP001152797">
    <property type="component" value="Unassembled WGS sequence"/>
</dbReference>
<feature type="compositionally biased region" description="Pro residues" evidence="3">
    <location>
        <begin position="801"/>
        <end position="811"/>
    </location>
</feature>
<feature type="compositionally biased region" description="Pro residues" evidence="3">
    <location>
        <begin position="784"/>
        <end position="795"/>
    </location>
</feature>
<evidence type="ECO:0000256" key="3">
    <source>
        <dbReference type="SAM" id="MobiDB-lite"/>
    </source>
</evidence>
<dbReference type="PANTHER" id="PTHR23236">
    <property type="entry name" value="EUKARYOTIC TRANSLATION INITIATION FACTOR 4B/4H"/>
    <property type="match status" value="1"/>
</dbReference>
<sequence length="811" mass="88372">MPRSRTRSKSRAPASPKRRSESQPAERRRRRRKRSENRLRSRPRSSSPPQRSRSGSGKNNRSPKGRSPPPRSPRRRKSRSAPARSRDRSRSRLRSRSRRRSRGRRRNRSRSRTDGGNWSQPRGRREPYRPKKPEGCKTIWVGWVDKKPEEEELQDFFKDCGHIVEVRCSDRHVRGYFAHVQFEDTRMVDEAMKKQGEEFMGVKIQIDYAYMDKVAFNPKLEAEAPSSRRYRPKSVKPPNGHTLWVGDVSIEASEQDLIDLFEPCGEVEMICLQVNQLRNGKFGHIKFFETEAVDKAAALAGSPVHGVPIRVDFAEDKPLAAYRVGKDRTVAEAQRPEDCRTIWVGGLPSEISEEELREYFGKCGEIREIRLDKSKRSGTLFCHIEFADSPCVDRAIRLSGERLGSSKIRVDFAENRGLGLPPMKKGSAPGPPEGWVAGAPPPGMPPPGMGPPGWMGHGPPPHGYLPPPHLGPPPPHMMRPPMPGMPMPHHGHPGHPGHPGMPPPGAFGGPPPADKAGAPALENKDGKAEECRMVWVDGFAEDTSEDELREFFGKCGDIKEIRLDKSKPSGALCHIEFAEAASAAQAVKLSGEQLGSSKIRADFADNRGSGLQQAKKAGMPGPPEGWVAGAPPPGMPPPGMGPPGWMGHGPPPHGYLPPPHLGPPPPHMMRPPMPGMPMPHHGHPGHPGHPGMPPPGAFGGPPPDYYGRPPGPDPYGRPPPGYPHYPPPNWRPPGGPEGHPYGPPGPARAPKAAKRGRSRSCSSGSYTYSYSYTPSPERAAPKAGAPPPGAPPTGPPGVLTPGPPPPGPAPS</sequence>
<dbReference type="Gene3D" id="3.30.70.330">
    <property type="match status" value="4"/>
</dbReference>
<dbReference type="InterPro" id="IPR035979">
    <property type="entry name" value="RBD_domain_sf"/>
</dbReference>
<dbReference type="InterPro" id="IPR000504">
    <property type="entry name" value="RRM_dom"/>
</dbReference>
<dbReference type="EMBL" id="CAMXCT020002302">
    <property type="protein sequence ID" value="CAL1150577.1"/>
    <property type="molecule type" value="Genomic_DNA"/>
</dbReference>
<evidence type="ECO:0000259" key="4">
    <source>
        <dbReference type="PROSITE" id="PS50102"/>
    </source>
</evidence>
<dbReference type="PROSITE" id="PS50102">
    <property type="entry name" value="RRM"/>
    <property type="match status" value="4"/>
</dbReference>
<organism evidence="5">
    <name type="scientific">Cladocopium goreaui</name>
    <dbReference type="NCBI Taxonomy" id="2562237"/>
    <lineage>
        <taxon>Eukaryota</taxon>
        <taxon>Sar</taxon>
        <taxon>Alveolata</taxon>
        <taxon>Dinophyceae</taxon>
        <taxon>Suessiales</taxon>
        <taxon>Symbiodiniaceae</taxon>
        <taxon>Cladocopium</taxon>
    </lineage>
</organism>
<dbReference type="EMBL" id="CAMXCT030002302">
    <property type="protein sequence ID" value="CAL4784514.1"/>
    <property type="molecule type" value="Genomic_DNA"/>
</dbReference>
<feature type="region of interest" description="Disordered" evidence="3">
    <location>
        <begin position="468"/>
        <end position="518"/>
    </location>
</feature>
<dbReference type="InterPro" id="IPR012677">
    <property type="entry name" value="Nucleotide-bd_a/b_plait_sf"/>
</dbReference>
<feature type="region of interest" description="Disordered" evidence="3">
    <location>
        <begin position="420"/>
        <end position="451"/>
    </location>
</feature>
<feature type="compositionally biased region" description="Pro residues" evidence="3">
    <location>
        <begin position="439"/>
        <end position="450"/>
    </location>
</feature>
<feature type="compositionally biased region" description="Pro residues" evidence="3">
    <location>
        <begin position="499"/>
        <end position="513"/>
    </location>
</feature>
<dbReference type="SUPFAM" id="SSF54928">
    <property type="entry name" value="RNA-binding domain, RBD"/>
    <property type="match status" value="4"/>
</dbReference>
<feature type="compositionally biased region" description="Pro residues" evidence="3">
    <location>
        <begin position="468"/>
        <end position="486"/>
    </location>
</feature>
<feature type="compositionally biased region" description="Pro residues" evidence="3">
    <location>
        <begin position="630"/>
        <end position="641"/>
    </location>
</feature>
<reference evidence="6 7" key="2">
    <citation type="submission" date="2024-05" db="EMBL/GenBank/DDBJ databases">
        <authorList>
            <person name="Chen Y."/>
            <person name="Shah S."/>
            <person name="Dougan E. K."/>
            <person name="Thang M."/>
            <person name="Chan C."/>
        </authorList>
    </citation>
    <scope>NUCLEOTIDE SEQUENCE [LARGE SCALE GENOMIC DNA]</scope>
</reference>
<feature type="region of interest" description="Disordered" evidence="3">
    <location>
        <begin position="607"/>
        <end position="811"/>
    </location>
</feature>
<protein>
    <submittedName>
        <fullName evidence="6">Nucleolin 2</fullName>
    </submittedName>
</protein>
<feature type="compositionally biased region" description="Basic and acidic residues" evidence="3">
    <location>
        <begin position="123"/>
        <end position="132"/>
    </location>
</feature>
<feature type="domain" description="RRM" evidence="4">
    <location>
        <begin position="241"/>
        <end position="316"/>
    </location>
</feature>
<feature type="region of interest" description="Disordered" evidence="3">
    <location>
        <begin position="1"/>
        <end position="132"/>
    </location>
</feature>
<dbReference type="EMBL" id="CAMXCT010002302">
    <property type="protein sequence ID" value="CAI3997202.1"/>
    <property type="molecule type" value="Genomic_DNA"/>
</dbReference>
<feature type="compositionally biased region" description="Low complexity" evidence="3">
    <location>
        <begin position="759"/>
        <end position="776"/>
    </location>
</feature>
<feature type="domain" description="RRM" evidence="4">
    <location>
        <begin position="137"/>
        <end position="211"/>
    </location>
</feature>
<feature type="compositionally biased region" description="Low complexity" evidence="3">
    <location>
        <begin position="44"/>
        <end position="62"/>
    </location>
</feature>
<proteinExistence type="predicted"/>
<feature type="compositionally biased region" description="Basic residues" evidence="3">
    <location>
        <begin position="27"/>
        <end position="43"/>
    </location>
</feature>
<feature type="domain" description="RRM" evidence="4">
    <location>
        <begin position="532"/>
        <end position="606"/>
    </location>
</feature>
<feature type="domain" description="RRM" evidence="4">
    <location>
        <begin position="340"/>
        <end position="415"/>
    </location>
</feature>
<feature type="compositionally biased region" description="Pro residues" evidence="3">
    <location>
        <begin position="649"/>
        <end position="677"/>
    </location>
</feature>
<keyword evidence="7" id="KW-1185">Reference proteome</keyword>
<dbReference type="GO" id="GO:0003723">
    <property type="term" value="F:RNA binding"/>
    <property type="evidence" value="ECO:0007669"/>
    <property type="project" value="UniProtKB-UniRule"/>
</dbReference>
<dbReference type="PANTHER" id="PTHR23236:SF11">
    <property type="entry name" value="EUKARYOTIC TRANSLATION INITIATION FACTOR 4H"/>
    <property type="match status" value="1"/>
</dbReference>
<comment type="caution">
    <text evidence="5">The sequence shown here is derived from an EMBL/GenBank/DDBJ whole genome shotgun (WGS) entry which is preliminary data.</text>
</comment>
<dbReference type="SMART" id="SM00360">
    <property type="entry name" value="RRM"/>
    <property type="match status" value="4"/>
</dbReference>
<evidence type="ECO:0000313" key="6">
    <source>
        <dbReference type="EMBL" id="CAL4784514.1"/>
    </source>
</evidence>
<keyword evidence="1 2" id="KW-0694">RNA-binding</keyword>
<dbReference type="AlphaFoldDB" id="A0A9P1CRH7"/>
<name>A0A9P1CRH7_9DINO</name>
<accession>A0A9P1CRH7</accession>
<feature type="compositionally biased region" description="Pro residues" evidence="3">
    <location>
        <begin position="690"/>
        <end position="747"/>
    </location>
</feature>
<evidence type="ECO:0000256" key="2">
    <source>
        <dbReference type="PROSITE-ProRule" id="PRU00176"/>
    </source>
</evidence>
<feature type="compositionally biased region" description="Basic residues" evidence="3">
    <location>
        <begin position="1"/>
        <end position="10"/>
    </location>
</feature>
<reference evidence="5" key="1">
    <citation type="submission" date="2022-10" db="EMBL/GenBank/DDBJ databases">
        <authorList>
            <person name="Chen Y."/>
            <person name="Dougan E. K."/>
            <person name="Chan C."/>
            <person name="Rhodes N."/>
            <person name="Thang M."/>
        </authorList>
    </citation>
    <scope>NUCLEOTIDE SEQUENCE</scope>
</reference>
<evidence type="ECO:0000313" key="7">
    <source>
        <dbReference type="Proteomes" id="UP001152797"/>
    </source>
</evidence>
<gene>
    <name evidence="5" type="ORF">C1SCF055_LOCUS23610</name>
</gene>
<dbReference type="Pfam" id="PF00076">
    <property type="entry name" value="RRM_1"/>
    <property type="match status" value="4"/>
</dbReference>
<feature type="compositionally biased region" description="Basic residues" evidence="3">
    <location>
        <begin position="91"/>
        <end position="110"/>
    </location>
</feature>
<dbReference type="OrthoDB" id="439808at2759"/>
<evidence type="ECO:0000256" key="1">
    <source>
        <dbReference type="ARBA" id="ARBA00022884"/>
    </source>
</evidence>
<evidence type="ECO:0000313" key="5">
    <source>
        <dbReference type="EMBL" id="CAI3997202.1"/>
    </source>
</evidence>